<feature type="non-terminal residue" evidence="1">
    <location>
        <position position="1"/>
    </location>
</feature>
<dbReference type="AlphaFoldDB" id="A0A9D3Z6F6"/>
<keyword evidence="2" id="KW-1185">Reference proteome</keyword>
<accession>A0A9D3Z6F6</accession>
<protein>
    <submittedName>
        <fullName evidence="1">Uncharacterized protein</fullName>
    </submittedName>
</protein>
<gene>
    <name evidence="1" type="ORF">DPMN_070709</name>
</gene>
<sequence length="51" mass="5782">MLSTLAEHKVSMLQDLERIIEKINAQDNVSHVANRVIGKEQLDVQQTARPI</sequence>
<dbReference type="Proteomes" id="UP000828390">
    <property type="component" value="Unassembled WGS sequence"/>
</dbReference>
<organism evidence="1 2">
    <name type="scientific">Dreissena polymorpha</name>
    <name type="common">Zebra mussel</name>
    <name type="synonym">Mytilus polymorpha</name>
    <dbReference type="NCBI Taxonomy" id="45954"/>
    <lineage>
        <taxon>Eukaryota</taxon>
        <taxon>Metazoa</taxon>
        <taxon>Spiralia</taxon>
        <taxon>Lophotrochozoa</taxon>
        <taxon>Mollusca</taxon>
        <taxon>Bivalvia</taxon>
        <taxon>Autobranchia</taxon>
        <taxon>Heteroconchia</taxon>
        <taxon>Euheterodonta</taxon>
        <taxon>Imparidentia</taxon>
        <taxon>Neoheterodontei</taxon>
        <taxon>Myida</taxon>
        <taxon>Dreissenoidea</taxon>
        <taxon>Dreissenidae</taxon>
        <taxon>Dreissena</taxon>
    </lineage>
</organism>
<reference evidence="1" key="2">
    <citation type="submission" date="2020-11" db="EMBL/GenBank/DDBJ databases">
        <authorList>
            <person name="McCartney M.A."/>
            <person name="Auch B."/>
            <person name="Kono T."/>
            <person name="Mallez S."/>
            <person name="Becker A."/>
            <person name="Gohl D.M."/>
            <person name="Silverstein K.A.T."/>
            <person name="Koren S."/>
            <person name="Bechman K.B."/>
            <person name="Herman A."/>
            <person name="Abrahante J.E."/>
            <person name="Garbe J."/>
        </authorList>
    </citation>
    <scope>NUCLEOTIDE SEQUENCE</scope>
    <source>
        <strain evidence="1">Duluth1</strain>
        <tissue evidence="1">Whole animal</tissue>
    </source>
</reference>
<comment type="caution">
    <text evidence="1">The sequence shown here is derived from an EMBL/GenBank/DDBJ whole genome shotgun (WGS) entry which is preliminary data.</text>
</comment>
<proteinExistence type="predicted"/>
<evidence type="ECO:0000313" key="2">
    <source>
        <dbReference type="Proteomes" id="UP000828390"/>
    </source>
</evidence>
<dbReference type="EMBL" id="JAIWYP010000014">
    <property type="protein sequence ID" value="KAH3711207.1"/>
    <property type="molecule type" value="Genomic_DNA"/>
</dbReference>
<name>A0A9D3Z6F6_DREPO</name>
<reference evidence="1" key="1">
    <citation type="journal article" date="2019" name="bioRxiv">
        <title>The Genome of the Zebra Mussel, Dreissena polymorpha: A Resource for Invasive Species Research.</title>
        <authorList>
            <person name="McCartney M.A."/>
            <person name="Auch B."/>
            <person name="Kono T."/>
            <person name="Mallez S."/>
            <person name="Zhang Y."/>
            <person name="Obille A."/>
            <person name="Becker A."/>
            <person name="Abrahante J.E."/>
            <person name="Garbe J."/>
            <person name="Badalamenti J.P."/>
            <person name="Herman A."/>
            <person name="Mangelson H."/>
            <person name="Liachko I."/>
            <person name="Sullivan S."/>
            <person name="Sone E.D."/>
            <person name="Koren S."/>
            <person name="Silverstein K.A.T."/>
            <person name="Beckman K.B."/>
            <person name="Gohl D.M."/>
        </authorList>
    </citation>
    <scope>NUCLEOTIDE SEQUENCE</scope>
    <source>
        <strain evidence="1">Duluth1</strain>
        <tissue evidence="1">Whole animal</tissue>
    </source>
</reference>
<evidence type="ECO:0000313" key="1">
    <source>
        <dbReference type="EMBL" id="KAH3711207.1"/>
    </source>
</evidence>